<dbReference type="SUPFAM" id="SSF89447">
    <property type="entry name" value="AbrB/MazE/MraZ-like"/>
    <property type="match status" value="1"/>
</dbReference>
<keyword evidence="1" id="KW-0238">DNA-binding</keyword>
<keyword evidence="4" id="KW-1185">Reference proteome</keyword>
<dbReference type="InterPro" id="IPR037914">
    <property type="entry name" value="SpoVT-AbrB_sf"/>
</dbReference>
<evidence type="ECO:0000259" key="2">
    <source>
        <dbReference type="PROSITE" id="PS51740"/>
    </source>
</evidence>
<proteinExistence type="predicted"/>
<dbReference type="GO" id="GO:0003677">
    <property type="term" value="F:DNA binding"/>
    <property type="evidence" value="ECO:0007669"/>
    <property type="project" value="UniProtKB-UniRule"/>
</dbReference>
<organism evidence="3 4">
    <name type="scientific">Moorella mulderi DSM 14980</name>
    <dbReference type="NCBI Taxonomy" id="1122241"/>
    <lineage>
        <taxon>Bacteria</taxon>
        <taxon>Bacillati</taxon>
        <taxon>Bacillota</taxon>
        <taxon>Clostridia</taxon>
        <taxon>Neomoorellales</taxon>
        <taxon>Neomoorellaceae</taxon>
        <taxon>Neomoorella</taxon>
    </lineage>
</organism>
<sequence length="87" mass="9493">MPVVTISSKGQLIIPADIRKKYAIKQGDKFEVQVAEGKLVLVPLKEKPFVRLYGALKGETSLVRSLLAEHAGETEEENYKAGTVVPA</sequence>
<dbReference type="EMBL" id="LTBC01000014">
    <property type="protein sequence ID" value="KYH31176.1"/>
    <property type="molecule type" value="Genomic_DNA"/>
</dbReference>
<name>A0A151AU46_9FIRM</name>
<dbReference type="Pfam" id="PF04014">
    <property type="entry name" value="MazE_antitoxin"/>
    <property type="match status" value="1"/>
</dbReference>
<dbReference type="SMART" id="SM00966">
    <property type="entry name" value="SpoVT_AbrB"/>
    <property type="match status" value="1"/>
</dbReference>
<dbReference type="RefSeq" id="WP_064774422.1">
    <property type="nucleotide sequence ID" value="NZ_LTBC01000014.1"/>
</dbReference>
<evidence type="ECO:0000313" key="3">
    <source>
        <dbReference type="EMBL" id="KYH31176.1"/>
    </source>
</evidence>
<dbReference type="OrthoDB" id="9811597at2"/>
<dbReference type="AlphaFoldDB" id="A0A151AU46"/>
<gene>
    <name evidence="3" type="ORF">MOMUL_25570</name>
</gene>
<evidence type="ECO:0000256" key="1">
    <source>
        <dbReference type="PROSITE-ProRule" id="PRU01076"/>
    </source>
</evidence>
<protein>
    <submittedName>
        <fullName evidence="3">SpoVT / AbrB like domain protein</fullName>
    </submittedName>
</protein>
<dbReference type="Proteomes" id="UP000075670">
    <property type="component" value="Unassembled WGS sequence"/>
</dbReference>
<dbReference type="PROSITE" id="PS51740">
    <property type="entry name" value="SPOVT_ABRB"/>
    <property type="match status" value="1"/>
</dbReference>
<dbReference type="NCBIfam" id="TIGR01439">
    <property type="entry name" value="lp_hng_hel_AbrB"/>
    <property type="match status" value="1"/>
</dbReference>
<comment type="caution">
    <text evidence="3">The sequence shown here is derived from an EMBL/GenBank/DDBJ whole genome shotgun (WGS) entry which is preliminary data.</text>
</comment>
<dbReference type="PATRIC" id="fig|1122241.3.peg.2715"/>
<feature type="domain" description="SpoVT-AbrB" evidence="2">
    <location>
        <begin position="1"/>
        <end position="46"/>
    </location>
</feature>
<dbReference type="InterPro" id="IPR007159">
    <property type="entry name" value="SpoVT-AbrB_dom"/>
</dbReference>
<reference evidence="3 4" key="1">
    <citation type="submission" date="2016-02" db="EMBL/GenBank/DDBJ databases">
        <title>Genome sequence of Moorella mulderi DSM 14980.</title>
        <authorList>
            <person name="Poehlein A."/>
            <person name="Daniel R."/>
        </authorList>
    </citation>
    <scope>NUCLEOTIDE SEQUENCE [LARGE SCALE GENOMIC DNA]</scope>
    <source>
        <strain evidence="3 4">DSM 14980</strain>
    </source>
</reference>
<dbReference type="Gene3D" id="2.10.260.10">
    <property type="match status" value="1"/>
</dbReference>
<evidence type="ECO:0000313" key="4">
    <source>
        <dbReference type="Proteomes" id="UP000075670"/>
    </source>
</evidence>
<accession>A0A151AU46</accession>